<dbReference type="Pfam" id="PF00111">
    <property type="entry name" value="Fer2"/>
    <property type="match status" value="1"/>
</dbReference>
<dbReference type="InterPro" id="IPR016208">
    <property type="entry name" value="Ald_Oxase/xanthine_DH-like"/>
</dbReference>
<dbReference type="InterPro" id="IPR001041">
    <property type="entry name" value="2Fe-2S_ferredoxin-type"/>
</dbReference>
<sequence length="451" mass="49906">MLVLDYLRRIQRLTGTKEGCKEGDCGACTVLIGEFEGDKVVYKPVTSCLMPLGELHGKHLVTIEGLNTTHLSPVQQAIVDDGATQCGFCTPGIVVSLTGYLMKEKTEIHEEGVKKTLSGHLCRCTGYRSLKQSASFLKDTVNDHTGIDALVANRMLPDYFPQISDRLRKIQSPVRGPGDTSTDYCIAGGTDLYVQKGELLPESKVYLLNLYPEMKAISKKNGSIHVGALTTFEAFANHAEIINILPEIQVYMSRIASLQIRNRATLGGNIINASPIGDLTILLLALEAVLVLKNDAKSRTVPITSFFKGYKQLDKMPSEILTDIVIPEFPVHTKIHFEKVSKRKYLDIASVNSAIKIRCEDGIICEVGLSMGGVAPIPLFLRATSHYFTGKRICREVVEGAFPIIQQEICPIGDIRGSVDYKRLLARQLIIAHFTKLFPDRMTVKDFYETE</sequence>
<dbReference type="PROSITE" id="PS00197">
    <property type="entry name" value="2FE2S_FER_1"/>
    <property type="match status" value="1"/>
</dbReference>
<dbReference type="EMBL" id="BAFN01000001">
    <property type="protein sequence ID" value="GAN33222.1"/>
    <property type="molecule type" value="Genomic_DNA"/>
</dbReference>
<dbReference type="InterPro" id="IPR036884">
    <property type="entry name" value="2Fe-2S-bd_dom_sf"/>
</dbReference>
<dbReference type="Gene3D" id="3.30.465.10">
    <property type="match status" value="1"/>
</dbReference>
<keyword evidence="4" id="KW-0560">Oxidoreductase</keyword>
<proteinExistence type="predicted"/>
<dbReference type="InterPro" id="IPR012675">
    <property type="entry name" value="Beta-grasp_dom_sf"/>
</dbReference>
<organism evidence="8 9">
    <name type="scientific">Candidatus Brocadia sinica JPN1</name>
    <dbReference type="NCBI Taxonomy" id="1197129"/>
    <lineage>
        <taxon>Bacteria</taxon>
        <taxon>Pseudomonadati</taxon>
        <taxon>Planctomycetota</taxon>
        <taxon>Candidatus Brocadiia</taxon>
        <taxon>Candidatus Brocadiales</taxon>
        <taxon>Candidatus Brocadiaceae</taxon>
        <taxon>Candidatus Brocadia</taxon>
    </lineage>
</organism>
<dbReference type="InterPro" id="IPR016169">
    <property type="entry name" value="FAD-bd_PCMH_sub2"/>
</dbReference>
<dbReference type="SUPFAM" id="SSF55447">
    <property type="entry name" value="CO dehydrogenase flavoprotein C-terminal domain-like"/>
    <property type="match status" value="1"/>
</dbReference>
<dbReference type="InterPro" id="IPR006058">
    <property type="entry name" value="2Fe2S_fd_BS"/>
</dbReference>
<dbReference type="Gene3D" id="3.10.20.30">
    <property type="match status" value="1"/>
</dbReference>
<dbReference type="InterPro" id="IPR002346">
    <property type="entry name" value="Mopterin_DH_FAD-bd"/>
</dbReference>
<dbReference type="PANTHER" id="PTHR45444">
    <property type="entry name" value="XANTHINE DEHYDROGENASE"/>
    <property type="match status" value="1"/>
</dbReference>
<dbReference type="Pfam" id="PF00941">
    <property type="entry name" value="FAD_binding_5"/>
    <property type="match status" value="1"/>
</dbReference>
<evidence type="ECO:0000256" key="1">
    <source>
        <dbReference type="ARBA" id="ARBA00022630"/>
    </source>
</evidence>
<dbReference type="Proteomes" id="UP000032309">
    <property type="component" value="Unassembled WGS sequence"/>
</dbReference>
<accession>A0ABQ0JWV1</accession>
<keyword evidence="1" id="KW-0285">Flavoprotein</keyword>
<dbReference type="Gene3D" id="1.10.150.120">
    <property type="entry name" value="[2Fe-2S]-binding domain"/>
    <property type="match status" value="1"/>
</dbReference>
<dbReference type="Gene3D" id="3.30.390.50">
    <property type="entry name" value="CO dehydrogenase flavoprotein, C-terminal domain"/>
    <property type="match status" value="1"/>
</dbReference>
<evidence type="ECO:0000313" key="9">
    <source>
        <dbReference type="Proteomes" id="UP000032309"/>
    </source>
</evidence>
<dbReference type="SUPFAM" id="SSF56176">
    <property type="entry name" value="FAD-binding/transporter-associated domain-like"/>
    <property type="match status" value="1"/>
</dbReference>
<keyword evidence="9" id="KW-1185">Reference proteome</keyword>
<dbReference type="SMART" id="SM01092">
    <property type="entry name" value="CO_deh_flav_C"/>
    <property type="match status" value="1"/>
</dbReference>
<feature type="domain" description="2Fe-2S ferredoxin-type" evidence="6">
    <location>
        <begin position="1"/>
        <end position="66"/>
    </location>
</feature>
<keyword evidence="2" id="KW-0479">Metal-binding</keyword>
<dbReference type="InterPro" id="IPR036318">
    <property type="entry name" value="FAD-bd_PCMH-like_sf"/>
</dbReference>
<comment type="caution">
    <text evidence="8">The sequence shown here is derived from an EMBL/GenBank/DDBJ whole genome shotgun (WGS) entry which is preliminary data.</text>
</comment>
<dbReference type="InterPro" id="IPR036010">
    <property type="entry name" value="2Fe-2S_ferredoxin-like_sf"/>
</dbReference>
<gene>
    <name evidence="8" type="ORF">BROSI_A1739</name>
</gene>
<name>A0ABQ0JWV1_9BACT</name>
<dbReference type="InterPro" id="IPR036683">
    <property type="entry name" value="CO_DH_flav_C_dom_sf"/>
</dbReference>
<evidence type="ECO:0000256" key="5">
    <source>
        <dbReference type="ARBA" id="ARBA00023004"/>
    </source>
</evidence>
<evidence type="ECO:0000256" key="3">
    <source>
        <dbReference type="ARBA" id="ARBA00022827"/>
    </source>
</evidence>
<dbReference type="PROSITE" id="PS51085">
    <property type="entry name" value="2FE2S_FER_2"/>
    <property type="match status" value="1"/>
</dbReference>
<dbReference type="Pfam" id="PF03450">
    <property type="entry name" value="CO_deh_flav_C"/>
    <property type="match status" value="1"/>
</dbReference>
<dbReference type="Pfam" id="PF01799">
    <property type="entry name" value="Fer2_2"/>
    <property type="match status" value="1"/>
</dbReference>
<evidence type="ECO:0000259" key="7">
    <source>
        <dbReference type="PROSITE" id="PS51387"/>
    </source>
</evidence>
<keyword evidence="5" id="KW-0408">Iron</keyword>
<evidence type="ECO:0000256" key="2">
    <source>
        <dbReference type="ARBA" id="ARBA00022723"/>
    </source>
</evidence>
<reference evidence="9" key="1">
    <citation type="journal article" date="2015" name="Genome Announc.">
        <title>Draft Genome Sequence of an Anaerobic Ammonium-Oxidizing Bacterium, "Candidatus Brocadia sinica".</title>
        <authorList>
            <person name="Oshiki M."/>
            <person name="Shinyako-Hata K."/>
            <person name="Satoh H."/>
            <person name="Okabe S."/>
        </authorList>
    </citation>
    <scope>NUCLEOTIDE SEQUENCE [LARGE SCALE GENOMIC DNA]</scope>
    <source>
        <strain evidence="9">JPN1</strain>
    </source>
</reference>
<evidence type="ECO:0000259" key="6">
    <source>
        <dbReference type="PROSITE" id="PS51085"/>
    </source>
</evidence>
<dbReference type="InterPro" id="IPR002888">
    <property type="entry name" value="2Fe-2S-bd"/>
</dbReference>
<dbReference type="InterPro" id="IPR016166">
    <property type="entry name" value="FAD-bd_PCMH"/>
</dbReference>
<dbReference type="SUPFAM" id="SSF54292">
    <property type="entry name" value="2Fe-2S ferredoxin-like"/>
    <property type="match status" value="1"/>
</dbReference>
<evidence type="ECO:0000256" key="4">
    <source>
        <dbReference type="ARBA" id="ARBA00023002"/>
    </source>
</evidence>
<evidence type="ECO:0000313" key="8">
    <source>
        <dbReference type="EMBL" id="GAN33222.1"/>
    </source>
</evidence>
<dbReference type="PROSITE" id="PS51387">
    <property type="entry name" value="FAD_PCMH"/>
    <property type="match status" value="1"/>
</dbReference>
<keyword evidence="3" id="KW-0274">FAD</keyword>
<dbReference type="PANTHER" id="PTHR45444:SF3">
    <property type="entry name" value="XANTHINE DEHYDROGENASE"/>
    <property type="match status" value="1"/>
</dbReference>
<feature type="domain" description="FAD-binding PCMH-type" evidence="7">
    <location>
        <begin position="144"/>
        <end position="331"/>
    </location>
</feature>
<dbReference type="SUPFAM" id="SSF47741">
    <property type="entry name" value="CO dehydrogenase ISP C-domain like"/>
    <property type="match status" value="1"/>
</dbReference>
<dbReference type="InterPro" id="IPR005107">
    <property type="entry name" value="CO_DH_flav_C"/>
</dbReference>
<protein>
    <submittedName>
        <fullName evidence="8">Xanthine dehydrogenase small subunit</fullName>
    </submittedName>
</protein>